<feature type="compositionally biased region" description="Polar residues" evidence="1">
    <location>
        <begin position="467"/>
        <end position="478"/>
    </location>
</feature>
<dbReference type="InParanoid" id="A0A1Y2M6F2"/>
<dbReference type="AlphaFoldDB" id="A0A1Y2M6F2"/>
<name>A0A1Y2M6F2_EPING</name>
<gene>
    <name evidence="3" type="ORF">B5807_03851</name>
</gene>
<dbReference type="GO" id="GO:0005525">
    <property type="term" value="F:GTP binding"/>
    <property type="evidence" value="ECO:0007669"/>
    <property type="project" value="InterPro"/>
</dbReference>
<feature type="compositionally biased region" description="Basic residues" evidence="1">
    <location>
        <begin position="446"/>
        <end position="462"/>
    </location>
</feature>
<sequence length="583" mass="65788">MTLRQGRSARQVIHNKSGLLQVSEDDPFGLAIPLRMSQHREISRGSRKIKGTCILVMGLTGVGKSTFISQITQQTVPIGHSLGSCTVEASGYPFQRSNGDVVWLIDTPGFDDTSKTNAKILRDIVSFLCAVCSPQNICIGGLIYIHRITETRMSSSSLKSLRIFEKICGDAAFRDVTILTTMWEMLQSEEAIRAAEARESKLRDGEKHFGRLCKGGAAYERHRNNYASSVKVVEDICSRDRVVRLVVQLELEQDQQLLLADTAVGRYLEGDLSDARERYRNKMAQMEVLSKGLEAGADDVAAELAKKHILINDAQLYMGYLSVTSEDMRREWENKHTGGSGTTIKPAGSGMEFLPQDFTIAGRQIMPQERRENSNRTRLERKTDASPARDRPIRDRSKKTSSTSQWQDLIQAMFAGPNNILIHENRRSTSVPPDKRESSYRDDKPSRRKRAPQSRERRRASKLSHCDSVQNTDCESDTSGVQELDALEDNDANFYDEPEPPSRRFTSPLYQRSPEILPHRAFQPNPPTWESIAMCNPALTRTLDPAPPTYMRRPPEAGNIWHEYYDGSQVPGIGVQYTYYRHT</sequence>
<keyword evidence="4" id="KW-1185">Reference proteome</keyword>
<feature type="compositionally biased region" description="Basic and acidic residues" evidence="1">
    <location>
        <begin position="368"/>
        <end position="395"/>
    </location>
</feature>
<dbReference type="SUPFAM" id="SSF52540">
    <property type="entry name" value="P-loop containing nucleoside triphosphate hydrolases"/>
    <property type="match status" value="1"/>
</dbReference>
<dbReference type="InterPro" id="IPR006073">
    <property type="entry name" value="GTP-bd"/>
</dbReference>
<evidence type="ECO:0000313" key="3">
    <source>
        <dbReference type="EMBL" id="OSS51641.1"/>
    </source>
</evidence>
<dbReference type="InterPro" id="IPR027417">
    <property type="entry name" value="P-loop_NTPase"/>
</dbReference>
<dbReference type="EMBL" id="KZ107840">
    <property type="protein sequence ID" value="OSS51641.1"/>
    <property type="molecule type" value="Genomic_DNA"/>
</dbReference>
<feature type="region of interest" description="Disordered" evidence="1">
    <location>
        <begin position="333"/>
        <end position="352"/>
    </location>
</feature>
<dbReference type="STRING" id="105696.A0A1Y2M6F2"/>
<feature type="compositionally biased region" description="Basic and acidic residues" evidence="1">
    <location>
        <begin position="423"/>
        <end position="445"/>
    </location>
</feature>
<evidence type="ECO:0000313" key="4">
    <source>
        <dbReference type="Proteomes" id="UP000193240"/>
    </source>
</evidence>
<dbReference type="Proteomes" id="UP000193240">
    <property type="component" value="Unassembled WGS sequence"/>
</dbReference>
<feature type="domain" description="G" evidence="2">
    <location>
        <begin position="54"/>
        <end position="120"/>
    </location>
</feature>
<evidence type="ECO:0000259" key="2">
    <source>
        <dbReference type="Pfam" id="PF01926"/>
    </source>
</evidence>
<dbReference type="Pfam" id="PF01926">
    <property type="entry name" value="MMR_HSR1"/>
    <property type="match status" value="1"/>
</dbReference>
<proteinExistence type="predicted"/>
<protein>
    <recommendedName>
        <fullName evidence="2">G domain-containing protein</fullName>
    </recommendedName>
</protein>
<accession>A0A1Y2M6F2</accession>
<feature type="region of interest" description="Disordered" evidence="1">
    <location>
        <begin position="423"/>
        <end position="478"/>
    </location>
</feature>
<reference evidence="3 4" key="1">
    <citation type="journal article" date="2017" name="Genome Announc.">
        <title>Genome sequence of the saprophytic ascomycete Epicoccum nigrum ICMP 19927 strain isolated from New Zealand.</title>
        <authorList>
            <person name="Fokin M."/>
            <person name="Fleetwood D."/>
            <person name="Weir B.S."/>
            <person name="Villas-Boas S.G."/>
        </authorList>
    </citation>
    <scope>NUCLEOTIDE SEQUENCE [LARGE SCALE GENOMIC DNA]</scope>
    <source>
        <strain evidence="3 4">ICMP 19927</strain>
    </source>
</reference>
<dbReference type="Gene3D" id="3.40.50.300">
    <property type="entry name" value="P-loop containing nucleotide triphosphate hydrolases"/>
    <property type="match status" value="1"/>
</dbReference>
<organism evidence="3 4">
    <name type="scientific">Epicoccum nigrum</name>
    <name type="common">Soil fungus</name>
    <name type="synonym">Epicoccum purpurascens</name>
    <dbReference type="NCBI Taxonomy" id="105696"/>
    <lineage>
        <taxon>Eukaryota</taxon>
        <taxon>Fungi</taxon>
        <taxon>Dikarya</taxon>
        <taxon>Ascomycota</taxon>
        <taxon>Pezizomycotina</taxon>
        <taxon>Dothideomycetes</taxon>
        <taxon>Pleosporomycetidae</taxon>
        <taxon>Pleosporales</taxon>
        <taxon>Pleosporineae</taxon>
        <taxon>Didymellaceae</taxon>
        <taxon>Epicoccum</taxon>
    </lineage>
</organism>
<feature type="region of interest" description="Disordered" evidence="1">
    <location>
        <begin position="361"/>
        <end position="405"/>
    </location>
</feature>
<evidence type="ECO:0000256" key="1">
    <source>
        <dbReference type="SAM" id="MobiDB-lite"/>
    </source>
</evidence>